<proteinExistence type="predicted"/>
<name>A0ABW2MTP6_9FLAO</name>
<evidence type="ECO:0000313" key="1">
    <source>
        <dbReference type="EMBL" id="MFC7358319.1"/>
    </source>
</evidence>
<comment type="caution">
    <text evidence="1">The sequence shown here is derived from an EMBL/GenBank/DDBJ whole genome shotgun (WGS) entry which is preliminary data.</text>
</comment>
<keyword evidence="2" id="KW-1185">Reference proteome</keyword>
<gene>
    <name evidence="1" type="ORF">ACFQO1_11520</name>
</gene>
<organism evidence="1 2">
    <name type="scientific">Jejudonia soesokkakensis</name>
    <dbReference type="NCBI Taxonomy" id="1323432"/>
    <lineage>
        <taxon>Bacteria</taxon>
        <taxon>Pseudomonadati</taxon>
        <taxon>Bacteroidota</taxon>
        <taxon>Flavobacteriia</taxon>
        <taxon>Flavobacteriales</taxon>
        <taxon>Flavobacteriaceae</taxon>
        <taxon>Jejudonia</taxon>
    </lineage>
</organism>
<sequence length="171" mass="20300">MTQQRKQFIQWLFEITQKFYLRFKRKRPWNISRQQLLQMPKNTVGYALGKFLDSQGFELIPKVERHDAYHLLTGFSTSVEDEIALQYLCFGNGKRTPYLLGVLLLGTLLLPDYLSYYRKAFSIGKASNSFHHYEYKKVLSWDYGNFRKSIFSVALSEQLQKIQHQYSTHKI</sequence>
<dbReference type="EMBL" id="JBHTBN010000006">
    <property type="protein sequence ID" value="MFC7358319.1"/>
    <property type="molecule type" value="Genomic_DNA"/>
</dbReference>
<dbReference type="Proteomes" id="UP001596415">
    <property type="component" value="Unassembled WGS sequence"/>
</dbReference>
<evidence type="ECO:0008006" key="3">
    <source>
        <dbReference type="Google" id="ProtNLM"/>
    </source>
</evidence>
<protein>
    <recommendedName>
        <fullName evidence="3">Coenzyme Q (Ubiquinone) biosynthesis protein Coq4</fullName>
    </recommendedName>
</protein>
<dbReference type="RefSeq" id="WP_380218281.1">
    <property type="nucleotide sequence ID" value="NZ_JBHTBN010000006.1"/>
</dbReference>
<evidence type="ECO:0000313" key="2">
    <source>
        <dbReference type="Proteomes" id="UP001596415"/>
    </source>
</evidence>
<accession>A0ABW2MTP6</accession>
<reference evidence="2" key="1">
    <citation type="journal article" date="2019" name="Int. J. Syst. Evol. Microbiol.">
        <title>The Global Catalogue of Microorganisms (GCM) 10K type strain sequencing project: providing services to taxonomists for standard genome sequencing and annotation.</title>
        <authorList>
            <consortium name="The Broad Institute Genomics Platform"/>
            <consortium name="The Broad Institute Genome Sequencing Center for Infectious Disease"/>
            <person name="Wu L."/>
            <person name="Ma J."/>
        </authorList>
    </citation>
    <scope>NUCLEOTIDE SEQUENCE [LARGE SCALE GENOMIC DNA]</scope>
    <source>
        <strain evidence="2">CGMCC 1.16306</strain>
    </source>
</reference>